<evidence type="ECO:0000256" key="1">
    <source>
        <dbReference type="SAM" id="Coils"/>
    </source>
</evidence>
<feature type="coiled-coil region" evidence="1">
    <location>
        <begin position="11"/>
        <end position="66"/>
    </location>
</feature>
<comment type="caution">
    <text evidence="3">The sequence shown here is derived from an EMBL/GenBank/DDBJ whole genome shotgun (WGS) entry which is preliminary data.</text>
</comment>
<dbReference type="Proteomes" id="UP001295684">
    <property type="component" value="Unassembled WGS sequence"/>
</dbReference>
<gene>
    <name evidence="3" type="ORF">ECRASSUSDP1_LOCUS24060</name>
</gene>
<feature type="compositionally biased region" description="Basic residues" evidence="2">
    <location>
        <begin position="104"/>
        <end position="115"/>
    </location>
</feature>
<evidence type="ECO:0000256" key="2">
    <source>
        <dbReference type="SAM" id="MobiDB-lite"/>
    </source>
</evidence>
<sequence>MSFSEVPFESTKELKSKYRKLKRNYLNLRSDYSKALTGLEENLENNKEIKSEIAFLKQKLEDFMGAFNYDQNEDQPLQAVPSFDYKSENKTPSMGSRKGSVKSNRSKSKGKSSML</sequence>
<evidence type="ECO:0000313" key="3">
    <source>
        <dbReference type="EMBL" id="CAI2382582.1"/>
    </source>
</evidence>
<proteinExistence type="predicted"/>
<organism evidence="3 4">
    <name type="scientific">Euplotes crassus</name>
    <dbReference type="NCBI Taxonomy" id="5936"/>
    <lineage>
        <taxon>Eukaryota</taxon>
        <taxon>Sar</taxon>
        <taxon>Alveolata</taxon>
        <taxon>Ciliophora</taxon>
        <taxon>Intramacronucleata</taxon>
        <taxon>Spirotrichea</taxon>
        <taxon>Hypotrichia</taxon>
        <taxon>Euplotida</taxon>
        <taxon>Euplotidae</taxon>
        <taxon>Moneuplotes</taxon>
    </lineage>
</organism>
<reference evidence="3" key="1">
    <citation type="submission" date="2023-07" db="EMBL/GenBank/DDBJ databases">
        <authorList>
            <consortium name="AG Swart"/>
            <person name="Singh M."/>
            <person name="Singh A."/>
            <person name="Seah K."/>
            <person name="Emmerich C."/>
        </authorList>
    </citation>
    <scope>NUCLEOTIDE SEQUENCE</scope>
    <source>
        <strain evidence="3">DP1</strain>
    </source>
</reference>
<protein>
    <submittedName>
        <fullName evidence="3">Uncharacterized protein</fullName>
    </submittedName>
</protein>
<keyword evidence="1" id="KW-0175">Coiled coil</keyword>
<accession>A0AAD2D6L9</accession>
<name>A0AAD2D6L9_EUPCR</name>
<keyword evidence="4" id="KW-1185">Reference proteome</keyword>
<feature type="region of interest" description="Disordered" evidence="2">
    <location>
        <begin position="78"/>
        <end position="115"/>
    </location>
</feature>
<dbReference type="EMBL" id="CAMPGE010024767">
    <property type="protein sequence ID" value="CAI2382582.1"/>
    <property type="molecule type" value="Genomic_DNA"/>
</dbReference>
<evidence type="ECO:0000313" key="4">
    <source>
        <dbReference type="Proteomes" id="UP001295684"/>
    </source>
</evidence>
<dbReference type="AlphaFoldDB" id="A0AAD2D6L9"/>